<accession>A0A7R9DXF4</accession>
<reference evidence="1" key="1">
    <citation type="submission" date="2020-11" db="EMBL/GenBank/DDBJ databases">
        <authorList>
            <person name="Tran Van P."/>
        </authorList>
    </citation>
    <scope>NUCLEOTIDE SEQUENCE</scope>
</reference>
<dbReference type="EMBL" id="OB792681">
    <property type="protein sequence ID" value="CAD7423497.1"/>
    <property type="molecule type" value="Genomic_DNA"/>
</dbReference>
<organism evidence="1">
    <name type="scientific">Timema monikensis</name>
    <dbReference type="NCBI Taxonomy" id="170555"/>
    <lineage>
        <taxon>Eukaryota</taxon>
        <taxon>Metazoa</taxon>
        <taxon>Ecdysozoa</taxon>
        <taxon>Arthropoda</taxon>
        <taxon>Hexapoda</taxon>
        <taxon>Insecta</taxon>
        <taxon>Pterygota</taxon>
        <taxon>Neoptera</taxon>
        <taxon>Polyneoptera</taxon>
        <taxon>Phasmatodea</taxon>
        <taxon>Timematodea</taxon>
        <taxon>Timematoidea</taxon>
        <taxon>Timematidae</taxon>
        <taxon>Timema</taxon>
    </lineage>
</organism>
<sequence length="164" mass="18864">MFKSSRHWPKHICQCISCCKHRSRGSRIRSPALPKFIYEAVKSLNWVKRSFVRTNEELLELGQTQPRRVEHYFGKTILSTPDLDSNLDLPVIGRLIHCESDALDYEATKSFYTKPLAVENIRSKVRWVGSDVAERFKALKESTSVAWTKMAVDSSQMDELGPFT</sequence>
<evidence type="ECO:0000313" key="1">
    <source>
        <dbReference type="EMBL" id="CAD7423497.1"/>
    </source>
</evidence>
<proteinExistence type="predicted"/>
<name>A0A7R9DXF4_9NEOP</name>
<dbReference type="AlphaFoldDB" id="A0A7R9DXF4"/>
<protein>
    <submittedName>
        <fullName evidence="1">Uncharacterized protein</fullName>
    </submittedName>
</protein>
<gene>
    <name evidence="1" type="ORF">TMSB3V08_LOCUS485</name>
</gene>